<reference evidence="2" key="2">
    <citation type="submission" date="2019-10" db="EMBL/GenBank/DDBJ databases">
        <authorList>
            <consortium name="NCBI Pathogen Detection Project"/>
        </authorList>
    </citation>
    <scope>NUCLEOTIDE SEQUENCE</scope>
    <source>
        <strain evidence="2">AZ00058701</strain>
    </source>
</reference>
<sequence>LNSALTTAFHIFITILAVMIYLVIKDE</sequence>
<feature type="transmembrane region" description="Helical" evidence="1">
    <location>
        <begin position="6"/>
        <end position="24"/>
    </location>
</feature>
<comment type="caution">
    <text evidence="2">The sequence shown here is derived from an EMBL/GenBank/DDBJ whole genome shotgun (WGS) entry which is preliminary data.</text>
</comment>
<feature type="non-terminal residue" evidence="2">
    <location>
        <position position="1"/>
    </location>
</feature>
<organism evidence="2 3">
    <name type="scientific">Legionella pneumophila</name>
    <dbReference type="NCBI Taxonomy" id="446"/>
    <lineage>
        <taxon>Bacteria</taxon>
        <taxon>Pseudomonadati</taxon>
        <taxon>Pseudomonadota</taxon>
        <taxon>Gammaproteobacteria</taxon>
        <taxon>Legionellales</taxon>
        <taxon>Legionellaceae</taxon>
        <taxon>Legionella</taxon>
    </lineage>
</organism>
<dbReference type="AlphaFoldDB" id="A0AAN5PKA2"/>
<evidence type="ECO:0000256" key="1">
    <source>
        <dbReference type="SAM" id="Phobius"/>
    </source>
</evidence>
<reference evidence="2" key="1">
    <citation type="journal article" date="2018" name="Genome Biol.">
        <title>SKESA: strategic k-mer extension for scrupulous assemblies.</title>
        <authorList>
            <person name="Souvorov A."/>
            <person name="Agarwala R."/>
            <person name="Lipman D.J."/>
        </authorList>
    </citation>
    <scope>NUCLEOTIDE SEQUENCE</scope>
    <source>
        <strain evidence="2">AZ00058701</strain>
    </source>
</reference>
<name>A0AAN5PKA2_LEGPN</name>
<gene>
    <name evidence="2" type="ORF">JBJ86_17580</name>
</gene>
<accession>A0AAN5PKA2</accession>
<evidence type="ECO:0000313" key="2">
    <source>
        <dbReference type="EMBL" id="HAU1882051.1"/>
    </source>
</evidence>
<proteinExistence type="predicted"/>
<evidence type="ECO:0000313" key="3">
    <source>
        <dbReference type="Proteomes" id="UP000866496"/>
    </source>
</evidence>
<protein>
    <submittedName>
        <fullName evidence="2">DUF2165 domain-containing protein</fullName>
    </submittedName>
</protein>
<keyword evidence="1" id="KW-0472">Membrane</keyword>
<keyword evidence="1" id="KW-0812">Transmembrane</keyword>
<dbReference type="EMBL" id="DACWHX010000281">
    <property type="protein sequence ID" value="HAU1882051.1"/>
    <property type="molecule type" value="Genomic_DNA"/>
</dbReference>
<dbReference type="Proteomes" id="UP000866496">
    <property type="component" value="Unassembled WGS sequence"/>
</dbReference>
<keyword evidence="1" id="KW-1133">Transmembrane helix</keyword>